<organism evidence="3 4">
    <name type="scientific">Candidatus Cellulosilyticum pullistercoris</name>
    <dbReference type="NCBI Taxonomy" id="2838521"/>
    <lineage>
        <taxon>Bacteria</taxon>
        <taxon>Bacillati</taxon>
        <taxon>Bacillota</taxon>
        <taxon>Clostridia</taxon>
        <taxon>Lachnospirales</taxon>
        <taxon>Cellulosilyticaceae</taxon>
        <taxon>Cellulosilyticum</taxon>
    </lineage>
</organism>
<protein>
    <submittedName>
        <fullName evidence="3">PepSY domain-containing protein</fullName>
    </submittedName>
</protein>
<evidence type="ECO:0000313" key="3">
    <source>
        <dbReference type="EMBL" id="MBU3804551.1"/>
    </source>
</evidence>
<evidence type="ECO:0000256" key="1">
    <source>
        <dbReference type="SAM" id="SignalP"/>
    </source>
</evidence>
<feature type="domain" description="PepSY" evidence="2">
    <location>
        <begin position="27"/>
        <end position="83"/>
    </location>
</feature>
<proteinExistence type="predicted"/>
<dbReference type="EMBL" id="JAHLFQ010000165">
    <property type="protein sequence ID" value="MBU3804551.1"/>
    <property type="molecule type" value="Genomic_DNA"/>
</dbReference>
<name>A0A9E2KDR3_9FIRM</name>
<dbReference type="Pfam" id="PF03413">
    <property type="entry name" value="PepSY"/>
    <property type="match status" value="2"/>
</dbReference>
<feature type="domain" description="PepSY" evidence="2">
    <location>
        <begin position="97"/>
        <end position="152"/>
    </location>
</feature>
<evidence type="ECO:0000259" key="2">
    <source>
        <dbReference type="Pfam" id="PF03413"/>
    </source>
</evidence>
<dbReference type="AlphaFoldDB" id="A0A9E2KDR3"/>
<comment type="caution">
    <text evidence="3">The sequence shown here is derived from an EMBL/GenBank/DDBJ whole genome shotgun (WGS) entry which is preliminary data.</text>
</comment>
<dbReference type="Proteomes" id="UP000824229">
    <property type="component" value="Unassembled WGS sequence"/>
</dbReference>
<sequence length="160" mass="18148">MFKKALLLILILTFFTSCSNHEHVKQIDINDAKAIALSYYPNSNITSISFNDEHTTPIYSMDLTDETNHYEIEVNAIDGTLTEYTREPISSPSTLSIDQAKAKRLALNLHSGEITEFSLDESSPIPYYEITINDGTYEYELEINALTGEVIELNQEILDY</sequence>
<feature type="signal peptide" evidence="1">
    <location>
        <begin position="1"/>
        <end position="19"/>
    </location>
</feature>
<dbReference type="InterPro" id="IPR025711">
    <property type="entry name" value="PepSY"/>
</dbReference>
<gene>
    <name evidence="3" type="ORF">H9872_07325</name>
</gene>
<accession>A0A9E2KDR3</accession>
<dbReference type="SUPFAM" id="SSF160574">
    <property type="entry name" value="BT0923-like"/>
    <property type="match status" value="1"/>
</dbReference>
<feature type="chain" id="PRO_5039655858" evidence="1">
    <location>
        <begin position="20"/>
        <end position="160"/>
    </location>
</feature>
<dbReference type="Gene3D" id="3.10.450.40">
    <property type="match status" value="2"/>
</dbReference>
<evidence type="ECO:0000313" key="4">
    <source>
        <dbReference type="Proteomes" id="UP000824229"/>
    </source>
</evidence>
<keyword evidence="1" id="KW-0732">Signal</keyword>
<reference evidence="3" key="1">
    <citation type="journal article" date="2021" name="PeerJ">
        <title>Extensive microbial diversity within the chicken gut microbiome revealed by metagenomics and culture.</title>
        <authorList>
            <person name="Gilroy R."/>
            <person name="Ravi A."/>
            <person name="Getino M."/>
            <person name="Pursley I."/>
            <person name="Horton D.L."/>
            <person name="Alikhan N.F."/>
            <person name="Baker D."/>
            <person name="Gharbi K."/>
            <person name="Hall N."/>
            <person name="Watson M."/>
            <person name="Adriaenssens E.M."/>
            <person name="Foster-Nyarko E."/>
            <person name="Jarju S."/>
            <person name="Secka A."/>
            <person name="Antonio M."/>
            <person name="Oren A."/>
            <person name="Chaudhuri R.R."/>
            <person name="La Ragione R."/>
            <person name="Hildebrand F."/>
            <person name="Pallen M.J."/>
        </authorList>
    </citation>
    <scope>NUCLEOTIDE SEQUENCE</scope>
    <source>
        <strain evidence="3">B5-657</strain>
    </source>
</reference>
<reference evidence="3" key="2">
    <citation type="submission" date="2021-04" db="EMBL/GenBank/DDBJ databases">
        <authorList>
            <person name="Gilroy R."/>
        </authorList>
    </citation>
    <scope>NUCLEOTIDE SEQUENCE</scope>
    <source>
        <strain evidence="3">B5-657</strain>
    </source>
</reference>
<dbReference type="PROSITE" id="PS51257">
    <property type="entry name" value="PROKAR_LIPOPROTEIN"/>
    <property type="match status" value="1"/>
</dbReference>